<evidence type="ECO:0000256" key="1">
    <source>
        <dbReference type="SAM" id="SignalP"/>
    </source>
</evidence>
<dbReference type="EMBL" id="LSYV01000011">
    <property type="protein sequence ID" value="KXZ52237.1"/>
    <property type="molecule type" value="Genomic_DNA"/>
</dbReference>
<feature type="signal peptide" evidence="1">
    <location>
        <begin position="1"/>
        <end position="15"/>
    </location>
</feature>
<keyword evidence="3" id="KW-1185">Reference proteome</keyword>
<dbReference type="OrthoDB" id="531744at2759"/>
<accession>A0A150GR06</accession>
<evidence type="ECO:0008006" key="4">
    <source>
        <dbReference type="Google" id="ProtNLM"/>
    </source>
</evidence>
<organism evidence="2 3">
    <name type="scientific">Gonium pectorale</name>
    <name type="common">Green alga</name>
    <dbReference type="NCBI Taxonomy" id="33097"/>
    <lineage>
        <taxon>Eukaryota</taxon>
        <taxon>Viridiplantae</taxon>
        <taxon>Chlorophyta</taxon>
        <taxon>core chlorophytes</taxon>
        <taxon>Chlorophyceae</taxon>
        <taxon>CS clade</taxon>
        <taxon>Chlamydomonadales</taxon>
        <taxon>Volvocaceae</taxon>
        <taxon>Gonium</taxon>
    </lineage>
</organism>
<sequence>MTLLALAILAGSAQARVNVTITRPPPPTPAALTIWGLAARGAYDPTGTNDGPGAAQKLCGAPTPEALNRKLCRPEADAWIPTIKEPRQVEVIFERNYTITAGQLTGVQIMALNLGVLDPPIHSVNVLLVQPGTRFFQTAPLYLGQPGDGVIKCPGFTTLSPTRSTFVLQPANISMLDWIVVGVRITASNGTVPKKGGLPSIAAVALLLRP</sequence>
<comment type="caution">
    <text evidence="2">The sequence shown here is derived from an EMBL/GenBank/DDBJ whole genome shotgun (WGS) entry which is preliminary data.</text>
</comment>
<dbReference type="AlphaFoldDB" id="A0A150GR06"/>
<protein>
    <recommendedName>
        <fullName evidence="4">Plastocyanin-like domain-containing protein</fullName>
    </recommendedName>
</protein>
<gene>
    <name evidence="2" type="ORF">GPECTOR_10g868</name>
</gene>
<evidence type="ECO:0000313" key="3">
    <source>
        <dbReference type="Proteomes" id="UP000075714"/>
    </source>
</evidence>
<reference evidence="3" key="1">
    <citation type="journal article" date="2016" name="Nat. Commun.">
        <title>The Gonium pectorale genome demonstrates co-option of cell cycle regulation during the evolution of multicellularity.</title>
        <authorList>
            <person name="Hanschen E.R."/>
            <person name="Marriage T.N."/>
            <person name="Ferris P.J."/>
            <person name="Hamaji T."/>
            <person name="Toyoda A."/>
            <person name="Fujiyama A."/>
            <person name="Neme R."/>
            <person name="Noguchi H."/>
            <person name="Minakuchi Y."/>
            <person name="Suzuki M."/>
            <person name="Kawai-Toyooka H."/>
            <person name="Smith D.R."/>
            <person name="Sparks H."/>
            <person name="Anderson J."/>
            <person name="Bakaric R."/>
            <person name="Luria V."/>
            <person name="Karger A."/>
            <person name="Kirschner M.W."/>
            <person name="Durand P.M."/>
            <person name="Michod R.E."/>
            <person name="Nozaki H."/>
            <person name="Olson B.J."/>
        </authorList>
    </citation>
    <scope>NUCLEOTIDE SEQUENCE [LARGE SCALE GENOMIC DNA]</scope>
    <source>
        <strain evidence="3">NIES-2863</strain>
    </source>
</reference>
<keyword evidence="1" id="KW-0732">Signal</keyword>
<dbReference type="Proteomes" id="UP000075714">
    <property type="component" value="Unassembled WGS sequence"/>
</dbReference>
<name>A0A150GR06_GONPE</name>
<feature type="chain" id="PRO_5012181554" description="Plastocyanin-like domain-containing protein" evidence="1">
    <location>
        <begin position="16"/>
        <end position="210"/>
    </location>
</feature>
<proteinExistence type="predicted"/>
<evidence type="ECO:0000313" key="2">
    <source>
        <dbReference type="EMBL" id="KXZ52237.1"/>
    </source>
</evidence>